<comment type="caution">
    <text evidence="5">The sequence shown here is derived from an EMBL/GenBank/DDBJ whole genome shotgun (WGS) entry which is preliminary data.</text>
</comment>
<dbReference type="AlphaFoldDB" id="A0A5J9SZ67"/>
<dbReference type="InterPro" id="IPR032799">
    <property type="entry name" value="TAXi_C"/>
</dbReference>
<dbReference type="PANTHER" id="PTHR13683:SF330">
    <property type="entry name" value="OS06G0118700 PROTEIN"/>
    <property type="match status" value="1"/>
</dbReference>
<reference evidence="5 6" key="1">
    <citation type="journal article" date="2019" name="Sci. Rep.">
        <title>A high-quality genome of Eragrostis curvula grass provides insights into Poaceae evolution and supports new strategies to enhance forage quality.</title>
        <authorList>
            <person name="Carballo J."/>
            <person name="Santos B.A.C.M."/>
            <person name="Zappacosta D."/>
            <person name="Garbus I."/>
            <person name="Selva J.P."/>
            <person name="Gallo C.A."/>
            <person name="Diaz A."/>
            <person name="Albertini E."/>
            <person name="Caccamo M."/>
            <person name="Echenique V."/>
        </authorList>
    </citation>
    <scope>NUCLEOTIDE SEQUENCE [LARGE SCALE GENOMIC DNA]</scope>
    <source>
        <strain evidence="6">cv. Victoria</strain>
        <tissue evidence="5">Leaf</tissue>
    </source>
</reference>
<dbReference type="InterPro" id="IPR001461">
    <property type="entry name" value="Aspartic_peptidase_A1"/>
</dbReference>
<organism evidence="5 6">
    <name type="scientific">Eragrostis curvula</name>
    <name type="common">weeping love grass</name>
    <dbReference type="NCBI Taxonomy" id="38414"/>
    <lineage>
        <taxon>Eukaryota</taxon>
        <taxon>Viridiplantae</taxon>
        <taxon>Streptophyta</taxon>
        <taxon>Embryophyta</taxon>
        <taxon>Tracheophyta</taxon>
        <taxon>Spermatophyta</taxon>
        <taxon>Magnoliopsida</taxon>
        <taxon>Liliopsida</taxon>
        <taxon>Poales</taxon>
        <taxon>Poaceae</taxon>
        <taxon>PACMAD clade</taxon>
        <taxon>Chloridoideae</taxon>
        <taxon>Eragrostideae</taxon>
        <taxon>Eragrostidinae</taxon>
        <taxon>Eragrostis</taxon>
    </lineage>
</organism>
<comment type="similarity">
    <text evidence="1">Belongs to the peptidase A1 family.</text>
</comment>
<dbReference type="OrthoDB" id="683607at2759"/>
<accession>A0A5J9SZ67</accession>
<dbReference type="EMBL" id="RWGY01000072">
    <property type="protein sequence ID" value="TVU04302.1"/>
    <property type="molecule type" value="Genomic_DNA"/>
</dbReference>
<feature type="signal peptide" evidence="3">
    <location>
        <begin position="1"/>
        <end position="17"/>
    </location>
</feature>
<dbReference type="GO" id="GO:0006508">
    <property type="term" value="P:proteolysis"/>
    <property type="evidence" value="ECO:0007669"/>
    <property type="project" value="InterPro"/>
</dbReference>
<evidence type="ECO:0000256" key="1">
    <source>
        <dbReference type="ARBA" id="ARBA00007447"/>
    </source>
</evidence>
<evidence type="ECO:0000313" key="6">
    <source>
        <dbReference type="Proteomes" id="UP000324897"/>
    </source>
</evidence>
<dbReference type="SUPFAM" id="SSF50630">
    <property type="entry name" value="Acid proteases"/>
    <property type="match status" value="1"/>
</dbReference>
<proteinExistence type="inferred from homology"/>
<dbReference type="Proteomes" id="UP000324897">
    <property type="component" value="Unassembled WGS sequence"/>
</dbReference>
<dbReference type="PROSITE" id="PS51767">
    <property type="entry name" value="PEPTIDASE_A1"/>
    <property type="match status" value="1"/>
</dbReference>
<dbReference type="InterPro" id="IPR033121">
    <property type="entry name" value="PEPTIDASE_A1"/>
</dbReference>
<feature type="domain" description="Peptidase A1" evidence="4">
    <location>
        <begin position="136"/>
        <end position="461"/>
    </location>
</feature>
<dbReference type="FunFam" id="2.40.70.10:FF:000013">
    <property type="entry name" value="Aspartyl protease AED1"/>
    <property type="match status" value="1"/>
</dbReference>
<dbReference type="Pfam" id="PF14541">
    <property type="entry name" value="TAXi_C"/>
    <property type="match status" value="1"/>
</dbReference>
<dbReference type="Pfam" id="PF14543">
    <property type="entry name" value="TAXi_N"/>
    <property type="match status" value="1"/>
</dbReference>
<evidence type="ECO:0000313" key="5">
    <source>
        <dbReference type="EMBL" id="TVU04302.1"/>
    </source>
</evidence>
<dbReference type="PANTHER" id="PTHR13683">
    <property type="entry name" value="ASPARTYL PROTEASES"/>
    <property type="match status" value="1"/>
</dbReference>
<dbReference type="InterPro" id="IPR021109">
    <property type="entry name" value="Peptidase_aspartic_dom_sf"/>
</dbReference>
<feature type="active site" evidence="2">
    <location>
        <position position="349"/>
    </location>
</feature>
<dbReference type="InterPro" id="IPR032861">
    <property type="entry name" value="TAXi_N"/>
</dbReference>
<evidence type="ECO:0000256" key="2">
    <source>
        <dbReference type="PIRSR" id="PIRSR601461-1"/>
    </source>
</evidence>
<name>A0A5J9SZ67_9POAL</name>
<keyword evidence="3" id="KW-0732">Signal</keyword>
<evidence type="ECO:0000259" key="4">
    <source>
        <dbReference type="PROSITE" id="PS51767"/>
    </source>
</evidence>
<dbReference type="Gramene" id="TVU04302">
    <property type="protein sequence ID" value="TVU04302"/>
    <property type="gene ID" value="EJB05_50128"/>
</dbReference>
<evidence type="ECO:0000256" key="3">
    <source>
        <dbReference type="SAM" id="SignalP"/>
    </source>
</evidence>
<keyword evidence="6" id="KW-1185">Reference proteome</keyword>
<gene>
    <name evidence="5" type="ORF">EJB05_50128</name>
</gene>
<dbReference type="Gene3D" id="2.40.70.10">
    <property type="entry name" value="Acid Proteases"/>
    <property type="match status" value="2"/>
</dbReference>
<dbReference type="GO" id="GO:0004190">
    <property type="term" value="F:aspartic-type endopeptidase activity"/>
    <property type="evidence" value="ECO:0007669"/>
    <property type="project" value="InterPro"/>
</dbReference>
<feature type="chain" id="PRO_5023811376" description="Peptidase A1 domain-containing protein" evidence="3">
    <location>
        <begin position="18"/>
        <end position="465"/>
    </location>
</feature>
<sequence length="465" mass="49238">MAVILLVLLLLLPGSSPMIGAAADEEREHTIVATSLLETKAACSGHMVAPPQNTTWVPLSLSHGSCSPWSHGSKPSLAELLRQDQLRVDDIQMRVSDDKRRMAPCEVTVLNHGPVTDVKLGSPRRASSELQLSIDPAATGGGGSSLQQGVTQTVLVDTASDVPWVQCHPQTSSYDPASSATYAAFSCNSPACRGLGPYAAGCINNQCQYSVTYADGSSTAGTYSSDRLTIGRRAVSSNFQFGCSRAERGSFGGRRSSGVMGLGGGTESLVSQTAATHGNVFSYCIPKPSAKGFFVLGVPRRAASRFVVTPMLRDPRVPTFYRVLLRAITVNGQRLNVPARAAAGAMVMDSRTIVTRLPPTAYQALRAAFRNSMSMYRAAPPNGALDTCYDFTGVATIRLPRIALVFDRNAVVELDPSGILLNSCLAFASNGNDRMAGILGNVQQQRIEVLYDVGGGAVGFRRGAC</sequence>
<feature type="active site" evidence="2">
    <location>
        <position position="157"/>
    </location>
</feature>
<protein>
    <recommendedName>
        <fullName evidence="4">Peptidase A1 domain-containing protein</fullName>
    </recommendedName>
</protein>